<dbReference type="RefSeq" id="WP_147086307.1">
    <property type="nucleotide sequence ID" value="NZ_VORM01000008.1"/>
</dbReference>
<keyword evidence="3" id="KW-1185">Reference proteome</keyword>
<proteinExistence type="predicted"/>
<keyword evidence="1" id="KW-0472">Membrane</keyword>
<evidence type="ECO:0000313" key="2">
    <source>
        <dbReference type="EMBL" id="TXD89224.1"/>
    </source>
</evidence>
<comment type="caution">
    <text evidence="2">The sequence shown here is derived from an EMBL/GenBank/DDBJ whole genome shotgun (WGS) entry which is preliminary data.</text>
</comment>
<accession>A0A5C6ZIB2</accession>
<dbReference type="InterPro" id="IPR026265">
    <property type="entry name" value="LptC"/>
</dbReference>
<keyword evidence="1" id="KW-0812">Transmembrane</keyword>
<gene>
    <name evidence="2" type="primary">lptC</name>
    <name evidence="2" type="ORF">ESY86_09250</name>
</gene>
<dbReference type="Proteomes" id="UP000321578">
    <property type="component" value="Unassembled WGS sequence"/>
</dbReference>
<dbReference type="OrthoDB" id="1427074at2"/>
<dbReference type="EMBL" id="VORO01000008">
    <property type="protein sequence ID" value="TXD89224.1"/>
    <property type="molecule type" value="Genomic_DNA"/>
</dbReference>
<dbReference type="GO" id="GO:0015221">
    <property type="term" value="F:lipopolysaccharide transmembrane transporter activity"/>
    <property type="evidence" value="ECO:0007669"/>
    <property type="project" value="InterPro"/>
</dbReference>
<name>A0A5C6ZIB2_9FLAO</name>
<protein>
    <submittedName>
        <fullName evidence="2">LPS export ABC transporter periplasmic protein LptC</fullName>
    </submittedName>
</protein>
<sequence length="189" mass="21446">MKKSCLYFNTCIVTTFVVTMLFSCKNNFKEVQQIGVLQNQPIGVAKNINLKYTEAEDSIGRLIANLKSPKMLDYSNREFAFQEFPEGVVLSLFDEKGQKNVVLADYAIVYGETDLIDMQGNVILITPQKDSLFAEQMYYDQKQEWLFSNLPVSLKSATSNSGHGDIFDSDTKFKNYTILEGRGDMIVKD</sequence>
<feature type="transmembrane region" description="Helical" evidence="1">
    <location>
        <begin position="6"/>
        <end position="24"/>
    </location>
</feature>
<dbReference type="InterPro" id="IPR010664">
    <property type="entry name" value="LipoPS_assembly_LptC-rel"/>
</dbReference>
<dbReference type="Pfam" id="PF06835">
    <property type="entry name" value="LptC"/>
    <property type="match status" value="1"/>
</dbReference>
<keyword evidence="1" id="KW-1133">Transmembrane helix</keyword>
<evidence type="ECO:0000256" key="1">
    <source>
        <dbReference type="SAM" id="Phobius"/>
    </source>
</evidence>
<dbReference type="PROSITE" id="PS51257">
    <property type="entry name" value="PROKAR_LIPOPROTEIN"/>
    <property type="match status" value="1"/>
</dbReference>
<dbReference type="NCBIfam" id="TIGR04409">
    <property type="entry name" value="LptC_YrbK"/>
    <property type="match status" value="1"/>
</dbReference>
<organism evidence="2 3">
    <name type="scientific">Subsaximicrobium wynnwilliamsii</name>
    <dbReference type="NCBI Taxonomy" id="291179"/>
    <lineage>
        <taxon>Bacteria</taxon>
        <taxon>Pseudomonadati</taxon>
        <taxon>Bacteroidota</taxon>
        <taxon>Flavobacteriia</taxon>
        <taxon>Flavobacteriales</taxon>
        <taxon>Flavobacteriaceae</taxon>
        <taxon>Subsaximicrobium</taxon>
    </lineage>
</organism>
<dbReference type="GO" id="GO:0005886">
    <property type="term" value="C:plasma membrane"/>
    <property type="evidence" value="ECO:0007669"/>
    <property type="project" value="InterPro"/>
</dbReference>
<reference evidence="2 3" key="1">
    <citation type="submission" date="2019-08" db="EMBL/GenBank/DDBJ databases">
        <title>Genomes of Subsaximicrobium wynnwilliamsii strains.</title>
        <authorList>
            <person name="Bowman J.P."/>
        </authorList>
    </citation>
    <scope>NUCLEOTIDE SEQUENCE [LARGE SCALE GENOMIC DNA]</scope>
    <source>
        <strain evidence="2 3">2-80-2</strain>
    </source>
</reference>
<dbReference type="AlphaFoldDB" id="A0A5C6ZIB2"/>
<evidence type="ECO:0000313" key="3">
    <source>
        <dbReference type="Proteomes" id="UP000321578"/>
    </source>
</evidence>
<dbReference type="Gene3D" id="2.60.450.10">
    <property type="entry name" value="Lipopolysaccharide (LPS) transport protein A like domain"/>
    <property type="match status" value="1"/>
</dbReference>